<dbReference type="InterPro" id="IPR036388">
    <property type="entry name" value="WH-like_DNA-bd_sf"/>
</dbReference>
<dbReference type="Gene3D" id="1.10.10.10">
    <property type="entry name" value="Winged helix-like DNA-binding domain superfamily/Winged helix DNA-binding domain"/>
    <property type="match status" value="1"/>
</dbReference>
<evidence type="ECO:0000313" key="2">
    <source>
        <dbReference type="EMBL" id="PSK07157.1"/>
    </source>
</evidence>
<protein>
    <submittedName>
        <fullName evidence="2">RNA polymerase subunit sigma-24</fullName>
    </submittedName>
</protein>
<evidence type="ECO:0000259" key="1">
    <source>
        <dbReference type="Pfam" id="PF04545"/>
    </source>
</evidence>
<evidence type="ECO:0000313" key="3">
    <source>
        <dbReference type="Proteomes" id="UP000241645"/>
    </source>
</evidence>
<dbReference type="Pfam" id="PF04545">
    <property type="entry name" value="Sigma70_r4"/>
    <property type="match status" value="1"/>
</dbReference>
<dbReference type="EMBL" id="PXZO01000042">
    <property type="protein sequence ID" value="PSK07157.1"/>
    <property type="molecule type" value="Genomic_DNA"/>
</dbReference>
<comment type="caution">
    <text evidence="2">The sequence shown here is derived from an EMBL/GenBank/DDBJ whole genome shotgun (WGS) entry which is preliminary data.</text>
</comment>
<accession>A0ABX5FMU6</accession>
<dbReference type="InterPro" id="IPR013324">
    <property type="entry name" value="RNA_pol_sigma_r3/r4-like"/>
</dbReference>
<dbReference type="GeneID" id="95752483"/>
<dbReference type="Proteomes" id="UP000241645">
    <property type="component" value="Unassembled WGS sequence"/>
</dbReference>
<organism evidence="2 3">
    <name type="scientific">Brevibacillus porteri</name>
    <dbReference type="NCBI Taxonomy" id="2126350"/>
    <lineage>
        <taxon>Bacteria</taxon>
        <taxon>Bacillati</taxon>
        <taxon>Bacillota</taxon>
        <taxon>Bacilli</taxon>
        <taxon>Bacillales</taxon>
        <taxon>Paenibacillaceae</taxon>
        <taxon>Brevibacillus</taxon>
    </lineage>
</organism>
<dbReference type="RefSeq" id="WP_106835461.1">
    <property type="nucleotide sequence ID" value="NZ_JARMEW010000023.1"/>
</dbReference>
<gene>
    <name evidence="2" type="ORF">C7R92_20505</name>
</gene>
<dbReference type="InterPro" id="IPR007630">
    <property type="entry name" value="RNA_pol_sigma70_r4"/>
</dbReference>
<proteinExistence type="predicted"/>
<feature type="domain" description="RNA polymerase sigma-70 region 4" evidence="1">
    <location>
        <begin position="57"/>
        <end position="106"/>
    </location>
</feature>
<keyword evidence="3" id="KW-1185">Reference proteome</keyword>
<name>A0ABX5FMU6_9BACL</name>
<dbReference type="SUPFAM" id="SSF88659">
    <property type="entry name" value="Sigma3 and sigma4 domains of RNA polymerase sigma factors"/>
    <property type="match status" value="1"/>
</dbReference>
<sequence length="111" mass="13389">MTEQSLEEKIRQQLKRSAWKLQYEAKKKYRMEIQFTNEKWDIGHTQEVDSQMFVEELLNSLPERERFIIQQVVIEGRSEREVAKRLELSPSRLHACKVQALQRLRNKLVYA</sequence>
<reference evidence="2 3" key="1">
    <citation type="submission" date="2018-03" db="EMBL/GenBank/DDBJ databases">
        <title>Brevisbacillus phylogenomics.</title>
        <authorList>
            <person name="Dunlap C."/>
        </authorList>
    </citation>
    <scope>NUCLEOTIDE SEQUENCE [LARGE SCALE GENOMIC DNA]</scope>
    <source>
        <strain evidence="2 3">NRRL B-41110</strain>
    </source>
</reference>